<gene>
    <name evidence="2" type="ORF">NCTC13184_07352</name>
</gene>
<feature type="compositionally biased region" description="Low complexity" evidence="1">
    <location>
        <begin position="122"/>
        <end position="131"/>
    </location>
</feature>
<dbReference type="InterPro" id="IPR021944">
    <property type="entry name" value="DUF3560"/>
</dbReference>
<dbReference type="AlphaFoldDB" id="A0A379X4S0"/>
<feature type="compositionally biased region" description="Basic and acidic residues" evidence="1">
    <location>
        <begin position="107"/>
        <end position="121"/>
    </location>
</feature>
<dbReference type="Pfam" id="PF12083">
    <property type="entry name" value="DUF3560"/>
    <property type="match status" value="1"/>
</dbReference>
<feature type="region of interest" description="Disordered" evidence="1">
    <location>
        <begin position="91"/>
        <end position="172"/>
    </location>
</feature>
<dbReference type="RefSeq" id="WP_062968153.1">
    <property type="nucleotide sequence ID" value="NZ_JAJFOE010000004.1"/>
</dbReference>
<dbReference type="EMBL" id="UGRU01000002">
    <property type="protein sequence ID" value="SUH71960.1"/>
    <property type="molecule type" value="Genomic_DNA"/>
</dbReference>
<reference evidence="2 3" key="1">
    <citation type="submission" date="2018-06" db="EMBL/GenBank/DDBJ databases">
        <authorList>
            <consortium name="Pathogen Informatics"/>
            <person name="Doyle S."/>
        </authorList>
    </citation>
    <scope>NUCLEOTIDE SEQUENCE [LARGE SCALE GENOMIC DNA]</scope>
    <source>
        <strain evidence="2 3">NCTC13184</strain>
    </source>
</reference>
<evidence type="ECO:0000313" key="3">
    <source>
        <dbReference type="Proteomes" id="UP000255082"/>
    </source>
</evidence>
<evidence type="ECO:0000256" key="1">
    <source>
        <dbReference type="SAM" id="MobiDB-lite"/>
    </source>
</evidence>
<organism evidence="2 3">
    <name type="scientific">Nocardia africana</name>
    <dbReference type="NCBI Taxonomy" id="134964"/>
    <lineage>
        <taxon>Bacteria</taxon>
        <taxon>Bacillati</taxon>
        <taxon>Actinomycetota</taxon>
        <taxon>Actinomycetes</taxon>
        <taxon>Mycobacteriales</taxon>
        <taxon>Nocardiaceae</taxon>
        <taxon>Nocardia</taxon>
    </lineage>
</organism>
<evidence type="ECO:0000313" key="2">
    <source>
        <dbReference type="EMBL" id="SUH71960.1"/>
    </source>
</evidence>
<protein>
    <submittedName>
        <fullName evidence="2">Domain of uncharacterized function (DUF3560)</fullName>
    </submittedName>
</protein>
<dbReference type="OrthoDB" id="9803716at2"/>
<dbReference type="Proteomes" id="UP000255082">
    <property type="component" value="Unassembled WGS sequence"/>
</dbReference>
<sequence>MVELTITHTAAEGTRIEGTSRGDGTYETMGTVERRIGRRYWIWAHGLDCWVVRNSRDRQPNMMAINGAAEALREAGHEVAIRIDRRHRAAAEAAADQADRRHARAGALRDKADRHQRRAEAADAAADRAQQSLPPGGEPIKIGHHSQCRHERAHARAEQTARKARQARADAAEAERRARAAEHAATVPDNPATIRRRIERLEAAQRADERARDGYTRNLGVNAQTGQTITEVHRPATGAYREQLDAAIAQRADELAHQREQLDAARAAGAVVITASMIRPGDRVHTGRTVRPEPVVKVNKTTVTLDVEPGWNNKLPINKITGITNSTGQRVSFDAEGRRSDEPAAALQ</sequence>
<accession>A0A379X4S0</accession>
<name>A0A379X4S0_9NOCA</name>
<proteinExistence type="predicted"/>
<feature type="compositionally biased region" description="Basic and acidic residues" evidence="1">
    <location>
        <begin position="148"/>
        <end position="172"/>
    </location>
</feature>